<evidence type="ECO:0000259" key="5">
    <source>
        <dbReference type="Pfam" id="PF01625"/>
    </source>
</evidence>
<dbReference type="GO" id="GO:0008113">
    <property type="term" value="F:peptide-methionine (S)-S-oxide reductase activity"/>
    <property type="evidence" value="ECO:0007669"/>
    <property type="project" value="UniProtKB-EC"/>
</dbReference>
<keyword evidence="7" id="KW-1185">Reference proteome</keyword>
<dbReference type="EMBL" id="AMZO01000016">
    <property type="protein sequence ID" value="ELR65599.1"/>
    <property type="molecule type" value="Genomic_DNA"/>
</dbReference>
<name>L8JDI9_9GAMM</name>
<evidence type="ECO:0000313" key="7">
    <source>
        <dbReference type="Proteomes" id="UP000011134"/>
    </source>
</evidence>
<dbReference type="AlphaFoldDB" id="L8JDI9"/>
<accession>L8JDI9</accession>
<evidence type="ECO:0000256" key="3">
    <source>
        <dbReference type="ARBA" id="ARBA00047806"/>
    </source>
</evidence>
<dbReference type="OrthoDB" id="4174719at2"/>
<dbReference type="EC" id="1.8.4.11" evidence="1"/>
<dbReference type="RefSeq" id="WP_007465468.1">
    <property type="nucleotide sequence ID" value="NZ_AMZO01000016.1"/>
</dbReference>
<proteinExistence type="predicted"/>
<feature type="domain" description="Peptide methionine sulphoxide reductase MsrA" evidence="5">
    <location>
        <begin position="4"/>
        <end position="138"/>
    </location>
</feature>
<comment type="catalytic activity">
    <reaction evidence="3">
        <text>L-methionyl-[protein] + [thioredoxin]-disulfide + H2O = L-methionyl-(S)-S-oxide-[protein] + [thioredoxin]-dithiol</text>
        <dbReference type="Rhea" id="RHEA:14217"/>
        <dbReference type="Rhea" id="RHEA-COMP:10698"/>
        <dbReference type="Rhea" id="RHEA-COMP:10700"/>
        <dbReference type="Rhea" id="RHEA-COMP:12313"/>
        <dbReference type="Rhea" id="RHEA-COMP:12315"/>
        <dbReference type="ChEBI" id="CHEBI:15377"/>
        <dbReference type="ChEBI" id="CHEBI:16044"/>
        <dbReference type="ChEBI" id="CHEBI:29950"/>
        <dbReference type="ChEBI" id="CHEBI:44120"/>
        <dbReference type="ChEBI" id="CHEBI:50058"/>
        <dbReference type="EC" id="1.8.4.11"/>
    </reaction>
</comment>
<organism evidence="6 7">
    <name type="scientific">Photobacterium marinum</name>
    <dbReference type="NCBI Taxonomy" id="1056511"/>
    <lineage>
        <taxon>Bacteria</taxon>
        <taxon>Pseudomonadati</taxon>
        <taxon>Pseudomonadota</taxon>
        <taxon>Gammaproteobacteria</taxon>
        <taxon>Vibrionales</taxon>
        <taxon>Vibrionaceae</taxon>
        <taxon>Photobacterium</taxon>
    </lineage>
</organism>
<comment type="catalytic activity">
    <reaction evidence="4">
        <text>[thioredoxin]-disulfide + L-methionine + H2O = L-methionine (S)-S-oxide + [thioredoxin]-dithiol</text>
        <dbReference type="Rhea" id="RHEA:19993"/>
        <dbReference type="Rhea" id="RHEA-COMP:10698"/>
        <dbReference type="Rhea" id="RHEA-COMP:10700"/>
        <dbReference type="ChEBI" id="CHEBI:15377"/>
        <dbReference type="ChEBI" id="CHEBI:29950"/>
        <dbReference type="ChEBI" id="CHEBI:50058"/>
        <dbReference type="ChEBI" id="CHEBI:57844"/>
        <dbReference type="ChEBI" id="CHEBI:58772"/>
        <dbReference type="EC" id="1.8.4.11"/>
    </reaction>
</comment>
<dbReference type="Pfam" id="PF01625">
    <property type="entry name" value="PMSR"/>
    <property type="match status" value="1"/>
</dbReference>
<dbReference type="Proteomes" id="UP000011134">
    <property type="component" value="Unassembled WGS sequence"/>
</dbReference>
<protein>
    <recommendedName>
        <fullName evidence="1">peptide-methionine (S)-S-oxide reductase</fullName>
        <ecNumber evidence="1">1.8.4.11</ecNumber>
    </recommendedName>
</protein>
<keyword evidence="2" id="KW-0560">Oxidoreductase</keyword>
<evidence type="ECO:0000313" key="6">
    <source>
        <dbReference type="EMBL" id="ELR65599.1"/>
    </source>
</evidence>
<dbReference type="Gene3D" id="3.30.1060.10">
    <property type="entry name" value="Peptide methionine sulphoxide reductase MsrA"/>
    <property type="match status" value="1"/>
</dbReference>
<dbReference type="PATRIC" id="fig|1056511.3.peg.2171"/>
<dbReference type="PANTHER" id="PTHR43774:SF1">
    <property type="entry name" value="PEPTIDE METHIONINE SULFOXIDE REDUCTASE MSRA 2"/>
    <property type="match status" value="1"/>
</dbReference>
<dbReference type="InterPro" id="IPR002569">
    <property type="entry name" value="Met_Sox_Rdtase_MsrA_dom"/>
</dbReference>
<dbReference type="PANTHER" id="PTHR43774">
    <property type="entry name" value="PEPTIDE METHIONINE SULFOXIDE REDUCTASE"/>
    <property type="match status" value="1"/>
</dbReference>
<comment type="caution">
    <text evidence="6">The sequence shown here is derived from an EMBL/GenBank/DDBJ whole genome shotgun (WGS) entry which is preliminary data.</text>
</comment>
<dbReference type="InterPro" id="IPR036509">
    <property type="entry name" value="Met_Sox_Rdtase_MsrA_sf"/>
</dbReference>
<dbReference type="SUPFAM" id="SSF55068">
    <property type="entry name" value="Peptide methionine sulfoxide reductase"/>
    <property type="match status" value="1"/>
</dbReference>
<sequence length="169" mass="19292">MQRIGFGGSCYWCTEAIFRSLVGVEKVEQGWIQAKQLGDFAEGVIVAFDESKISLQSLIEIHLHTHSATSEHALREKYRSAVYILDGHQRLQAQESLALLQGDFEQPLVTQVLDFKDFKLSKPEYQDYYFSDPDKPFCVNVITPKLRALMDKFDNKLTNEAKSVITKQS</sequence>
<reference evidence="6 7" key="1">
    <citation type="submission" date="2012-12" db="EMBL/GenBank/DDBJ databases">
        <title>Genome Assembly of Photobacterium sp. AK15.</title>
        <authorList>
            <person name="Khatri I."/>
            <person name="Vaidya B."/>
            <person name="Srinivas T.N.R."/>
            <person name="Subramanian S."/>
            <person name="Pinnaka A."/>
        </authorList>
    </citation>
    <scope>NUCLEOTIDE SEQUENCE [LARGE SCALE GENOMIC DNA]</scope>
    <source>
        <strain evidence="6 7">AK15</strain>
    </source>
</reference>
<evidence type="ECO:0000256" key="2">
    <source>
        <dbReference type="ARBA" id="ARBA00023002"/>
    </source>
</evidence>
<evidence type="ECO:0000256" key="1">
    <source>
        <dbReference type="ARBA" id="ARBA00012502"/>
    </source>
</evidence>
<gene>
    <name evidence="6" type="ORF">C942_00682</name>
</gene>
<evidence type="ECO:0000256" key="4">
    <source>
        <dbReference type="ARBA" id="ARBA00048782"/>
    </source>
</evidence>